<dbReference type="InterPro" id="IPR002104">
    <property type="entry name" value="Integrase_catalytic"/>
</dbReference>
<accession>A0ABU3F770</accession>
<evidence type="ECO:0000259" key="5">
    <source>
        <dbReference type="PROSITE" id="PS51898"/>
    </source>
</evidence>
<evidence type="ECO:0000256" key="4">
    <source>
        <dbReference type="ARBA" id="ARBA00023172"/>
    </source>
</evidence>
<feature type="domain" description="Tyr recombinase" evidence="5">
    <location>
        <begin position="173"/>
        <end position="384"/>
    </location>
</feature>
<dbReference type="Pfam" id="PF00589">
    <property type="entry name" value="Phage_integrase"/>
    <property type="match status" value="1"/>
</dbReference>
<dbReference type="Gene3D" id="1.10.443.10">
    <property type="entry name" value="Intergrase catalytic core"/>
    <property type="match status" value="1"/>
</dbReference>
<dbReference type="RefSeq" id="WP_311829276.1">
    <property type="nucleotide sequence ID" value="NZ_JARQAJ010000001.1"/>
</dbReference>
<dbReference type="SUPFAM" id="SSF56349">
    <property type="entry name" value="DNA breaking-rejoining enzymes"/>
    <property type="match status" value="1"/>
</dbReference>
<dbReference type="InterPro" id="IPR011010">
    <property type="entry name" value="DNA_brk_join_enz"/>
</dbReference>
<gene>
    <name evidence="6" type="ORF">P7H27_01755</name>
</gene>
<comment type="similarity">
    <text evidence="1">Belongs to the 'phage' integrase family.</text>
</comment>
<evidence type="ECO:0000256" key="3">
    <source>
        <dbReference type="ARBA" id="ARBA00023125"/>
    </source>
</evidence>
<dbReference type="Pfam" id="PF14659">
    <property type="entry name" value="Phage_int_SAM_3"/>
    <property type="match status" value="1"/>
</dbReference>
<dbReference type="EMBL" id="JARQAJ010000001">
    <property type="protein sequence ID" value="MDT2758505.1"/>
    <property type="molecule type" value="Genomic_DNA"/>
</dbReference>
<evidence type="ECO:0000256" key="2">
    <source>
        <dbReference type="ARBA" id="ARBA00022908"/>
    </source>
</evidence>
<proteinExistence type="inferred from homology"/>
<dbReference type="Proteomes" id="UP001181046">
    <property type="component" value="Unassembled WGS sequence"/>
</dbReference>
<evidence type="ECO:0000256" key="1">
    <source>
        <dbReference type="ARBA" id="ARBA00008857"/>
    </source>
</evidence>
<keyword evidence="4" id="KW-0233">DNA recombination</keyword>
<dbReference type="CDD" id="cd01189">
    <property type="entry name" value="INT_ICEBs1_C_like"/>
    <property type="match status" value="1"/>
</dbReference>
<dbReference type="InterPro" id="IPR010998">
    <property type="entry name" value="Integrase_recombinase_N"/>
</dbReference>
<name>A0ABU3F770_9ENTE</name>
<dbReference type="InterPro" id="IPR028259">
    <property type="entry name" value="AP2-like_int_N"/>
</dbReference>
<keyword evidence="3" id="KW-0238">DNA-binding</keyword>
<organism evidence="6 7">
    <name type="scientific">Enterococcus xiangfangensis</name>
    <dbReference type="NCBI Taxonomy" id="1296537"/>
    <lineage>
        <taxon>Bacteria</taxon>
        <taxon>Bacillati</taxon>
        <taxon>Bacillota</taxon>
        <taxon>Bacilli</taxon>
        <taxon>Lactobacillales</taxon>
        <taxon>Enterococcaceae</taxon>
        <taxon>Enterococcus</taxon>
    </lineage>
</organism>
<dbReference type="InterPro" id="IPR004107">
    <property type="entry name" value="Integrase_SAM-like_N"/>
</dbReference>
<sequence>MSGYFKQYTKKNGSKAWMFNSLYLGVDISGKKIRVTRRGFPTLKAAKLEATKLRTSFDNGEYNKKTTENTFQEIYELWFDSYRKTVKESTSMATERYMTLHVLPTFGSYKLNQITPKMAQQAVNDWADKLQVYKVILQYVVKIIDFAINLGLIEVNPFDKVIRPKVKKTRKEKEVKFYTVEEVQKVMKVLEDRVFNTNQANKLYYFFALFDQTFYRLLAFSGLRGGEALALTWKDIDFEEKTLTVSKNLSQTKNGFAVSSPKTKSSYRTISLDDKTIRTLKRWQLKEKELLFSNRVKDCEIVFPDLNGQYLNRQNIYMRSQRVAKFAGLPDIGTHGWRHTHASMLFEAGASMKEAQVRLGHSSIEMTMNIYTHVTKKVTTETATKLAKFANF</sequence>
<comment type="caution">
    <text evidence="6">The sequence shown here is derived from an EMBL/GenBank/DDBJ whole genome shotgun (WGS) entry which is preliminary data.</text>
</comment>
<dbReference type="Gene3D" id="1.10.150.130">
    <property type="match status" value="1"/>
</dbReference>
<dbReference type="PANTHER" id="PTHR30349:SF64">
    <property type="entry name" value="PROPHAGE INTEGRASE INTD-RELATED"/>
    <property type="match status" value="1"/>
</dbReference>
<dbReference type="InterPro" id="IPR013762">
    <property type="entry name" value="Integrase-like_cat_sf"/>
</dbReference>
<protein>
    <submittedName>
        <fullName evidence="6">Site-specific integrase</fullName>
    </submittedName>
</protein>
<dbReference type="InterPro" id="IPR050090">
    <property type="entry name" value="Tyrosine_recombinase_XerCD"/>
</dbReference>
<evidence type="ECO:0000313" key="7">
    <source>
        <dbReference type="Proteomes" id="UP001181046"/>
    </source>
</evidence>
<dbReference type="Pfam" id="PF14657">
    <property type="entry name" value="Arm-DNA-bind_4"/>
    <property type="match status" value="1"/>
</dbReference>
<reference evidence="6" key="1">
    <citation type="submission" date="2023-03" db="EMBL/GenBank/DDBJ databases">
        <authorList>
            <person name="Shen W."/>
            <person name="Cai J."/>
        </authorList>
    </citation>
    <scope>NUCLEOTIDE SEQUENCE</scope>
    <source>
        <strain evidence="6">P66-3</strain>
    </source>
</reference>
<dbReference type="PANTHER" id="PTHR30349">
    <property type="entry name" value="PHAGE INTEGRASE-RELATED"/>
    <property type="match status" value="1"/>
</dbReference>
<keyword evidence="7" id="KW-1185">Reference proteome</keyword>
<dbReference type="PROSITE" id="PS51898">
    <property type="entry name" value="TYR_RECOMBINASE"/>
    <property type="match status" value="1"/>
</dbReference>
<keyword evidence="2" id="KW-0229">DNA integration</keyword>
<evidence type="ECO:0000313" key="6">
    <source>
        <dbReference type="EMBL" id="MDT2758505.1"/>
    </source>
</evidence>